<organism evidence="1 2">
    <name type="scientific">Macroventuria anomochaeta</name>
    <dbReference type="NCBI Taxonomy" id="301207"/>
    <lineage>
        <taxon>Eukaryota</taxon>
        <taxon>Fungi</taxon>
        <taxon>Dikarya</taxon>
        <taxon>Ascomycota</taxon>
        <taxon>Pezizomycotina</taxon>
        <taxon>Dothideomycetes</taxon>
        <taxon>Pleosporomycetidae</taxon>
        <taxon>Pleosporales</taxon>
        <taxon>Pleosporineae</taxon>
        <taxon>Didymellaceae</taxon>
        <taxon>Macroventuria</taxon>
    </lineage>
</organism>
<evidence type="ECO:0000313" key="2">
    <source>
        <dbReference type="Proteomes" id="UP000799754"/>
    </source>
</evidence>
<comment type="caution">
    <text evidence="1">The sequence shown here is derived from an EMBL/GenBank/DDBJ whole genome shotgun (WGS) entry which is preliminary data.</text>
</comment>
<proteinExistence type="predicted"/>
<accession>A0ACB6S0P0</accession>
<gene>
    <name evidence="1" type="ORF">BU25DRAFT_75894</name>
</gene>
<dbReference type="Proteomes" id="UP000799754">
    <property type="component" value="Unassembled WGS sequence"/>
</dbReference>
<keyword evidence="2" id="KW-1185">Reference proteome</keyword>
<sequence length="100" mass="10608">MLQDTRSLVTILAYHPNPPYLTGESITSRHHTTVPAQSGNCPDIFPTCSLLPWPDCSFGSTAQTNEHGGISRLGSPSHPALNGWYCPGAAPDVVASFVGM</sequence>
<protein>
    <submittedName>
        <fullName evidence="1">Uncharacterized protein</fullName>
    </submittedName>
</protein>
<name>A0ACB6S0P0_9PLEO</name>
<dbReference type="EMBL" id="MU006719">
    <property type="protein sequence ID" value="KAF2626963.1"/>
    <property type="molecule type" value="Genomic_DNA"/>
</dbReference>
<reference evidence="1" key="1">
    <citation type="journal article" date="2020" name="Stud. Mycol.">
        <title>101 Dothideomycetes genomes: a test case for predicting lifestyles and emergence of pathogens.</title>
        <authorList>
            <person name="Haridas S."/>
            <person name="Albert R."/>
            <person name="Binder M."/>
            <person name="Bloem J."/>
            <person name="Labutti K."/>
            <person name="Salamov A."/>
            <person name="Andreopoulos B."/>
            <person name="Baker S."/>
            <person name="Barry K."/>
            <person name="Bills G."/>
            <person name="Bluhm B."/>
            <person name="Cannon C."/>
            <person name="Castanera R."/>
            <person name="Culley D."/>
            <person name="Daum C."/>
            <person name="Ezra D."/>
            <person name="Gonzalez J."/>
            <person name="Henrissat B."/>
            <person name="Kuo A."/>
            <person name="Liang C."/>
            <person name="Lipzen A."/>
            <person name="Lutzoni F."/>
            <person name="Magnuson J."/>
            <person name="Mondo S."/>
            <person name="Nolan M."/>
            <person name="Ohm R."/>
            <person name="Pangilinan J."/>
            <person name="Park H.-J."/>
            <person name="Ramirez L."/>
            <person name="Alfaro M."/>
            <person name="Sun H."/>
            <person name="Tritt A."/>
            <person name="Yoshinaga Y."/>
            <person name="Zwiers L.-H."/>
            <person name="Turgeon B."/>
            <person name="Goodwin S."/>
            <person name="Spatafora J."/>
            <person name="Crous P."/>
            <person name="Grigoriev I."/>
        </authorList>
    </citation>
    <scope>NUCLEOTIDE SEQUENCE</scope>
    <source>
        <strain evidence="1">CBS 525.71</strain>
    </source>
</reference>
<evidence type="ECO:0000313" key="1">
    <source>
        <dbReference type="EMBL" id="KAF2626963.1"/>
    </source>
</evidence>